<dbReference type="EMBL" id="JAPDRN010000111">
    <property type="protein sequence ID" value="KAJ9622126.1"/>
    <property type="molecule type" value="Genomic_DNA"/>
</dbReference>
<keyword evidence="3" id="KW-1185">Reference proteome</keyword>
<feature type="region of interest" description="Disordered" evidence="1">
    <location>
        <begin position="48"/>
        <end position="74"/>
    </location>
</feature>
<gene>
    <name evidence="2" type="ORF">H2204_011707</name>
</gene>
<comment type="caution">
    <text evidence="2">The sequence shown here is derived from an EMBL/GenBank/DDBJ whole genome shotgun (WGS) entry which is preliminary data.</text>
</comment>
<protein>
    <submittedName>
        <fullName evidence="2">Uncharacterized protein</fullName>
    </submittedName>
</protein>
<sequence length="154" mass="17182">MTSFINNSLAGSEAFQRYITPGRDGTKPKKPGGLDTYIQKVASISHQTERKQYDTTIRHTPDHPDLPKNTTVKGDGKIVNVNRRRAALKGKPVIKGLDLDAIIKKNNLNCSKRTLRRTLRERVIRDPTAKDRIEALWSKDQGAALQALGLLPSK</sequence>
<evidence type="ECO:0000313" key="2">
    <source>
        <dbReference type="EMBL" id="KAJ9622126.1"/>
    </source>
</evidence>
<name>A0AA39CSZ9_9EURO</name>
<accession>A0AA39CSZ9</accession>
<organism evidence="2 3">
    <name type="scientific">Knufia peltigerae</name>
    <dbReference type="NCBI Taxonomy" id="1002370"/>
    <lineage>
        <taxon>Eukaryota</taxon>
        <taxon>Fungi</taxon>
        <taxon>Dikarya</taxon>
        <taxon>Ascomycota</taxon>
        <taxon>Pezizomycotina</taxon>
        <taxon>Eurotiomycetes</taxon>
        <taxon>Chaetothyriomycetidae</taxon>
        <taxon>Chaetothyriales</taxon>
        <taxon>Trichomeriaceae</taxon>
        <taxon>Knufia</taxon>
    </lineage>
</organism>
<feature type="compositionally biased region" description="Basic and acidic residues" evidence="1">
    <location>
        <begin position="48"/>
        <end position="66"/>
    </location>
</feature>
<evidence type="ECO:0000256" key="1">
    <source>
        <dbReference type="SAM" id="MobiDB-lite"/>
    </source>
</evidence>
<proteinExistence type="predicted"/>
<dbReference type="Proteomes" id="UP001172681">
    <property type="component" value="Unassembled WGS sequence"/>
</dbReference>
<reference evidence="2" key="1">
    <citation type="submission" date="2022-10" db="EMBL/GenBank/DDBJ databases">
        <title>Culturing micro-colonial fungi from biological soil crusts in the Mojave desert and describing Neophaeococcomyces mojavensis, and introducing the new genera and species Taxawa tesnikishii.</title>
        <authorList>
            <person name="Kurbessoian T."/>
            <person name="Stajich J.E."/>
        </authorList>
    </citation>
    <scope>NUCLEOTIDE SEQUENCE</scope>
    <source>
        <strain evidence="2">TK_35</strain>
    </source>
</reference>
<dbReference type="AlphaFoldDB" id="A0AA39CSZ9"/>
<evidence type="ECO:0000313" key="3">
    <source>
        <dbReference type="Proteomes" id="UP001172681"/>
    </source>
</evidence>